<reference evidence="2" key="1">
    <citation type="submission" date="2021-06" db="EMBL/GenBank/DDBJ databases">
        <authorList>
            <person name="Hodson N. C."/>
            <person name="Mongue J. A."/>
            <person name="Jaron S. K."/>
        </authorList>
    </citation>
    <scope>NUCLEOTIDE SEQUENCE</scope>
</reference>
<comment type="caution">
    <text evidence="2">The sequence shown here is derived from an EMBL/GenBank/DDBJ whole genome shotgun (WGS) entry which is preliminary data.</text>
</comment>
<feature type="region of interest" description="Disordered" evidence="1">
    <location>
        <begin position="1"/>
        <end position="36"/>
    </location>
</feature>
<protein>
    <submittedName>
        <fullName evidence="2">Uncharacterized protein</fullName>
    </submittedName>
</protein>
<proteinExistence type="predicted"/>
<feature type="compositionally biased region" description="Basic and acidic residues" evidence="1">
    <location>
        <begin position="1"/>
        <end position="13"/>
    </location>
</feature>
<keyword evidence="3" id="KW-1185">Reference proteome</keyword>
<name>A0A8J2NXK8_9HEXA</name>
<dbReference type="AlphaFoldDB" id="A0A8J2NXK8"/>
<dbReference type="EMBL" id="CAJVCH010103943">
    <property type="protein sequence ID" value="CAG7723934.1"/>
    <property type="molecule type" value="Genomic_DNA"/>
</dbReference>
<dbReference type="Proteomes" id="UP000708208">
    <property type="component" value="Unassembled WGS sequence"/>
</dbReference>
<accession>A0A8J2NXK8</accession>
<evidence type="ECO:0000313" key="2">
    <source>
        <dbReference type="EMBL" id="CAG7723934.1"/>
    </source>
</evidence>
<gene>
    <name evidence="2" type="ORF">AFUS01_LOCUS12988</name>
</gene>
<evidence type="ECO:0000313" key="3">
    <source>
        <dbReference type="Proteomes" id="UP000708208"/>
    </source>
</evidence>
<evidence type="ECO:0000256" key="1">
    <source>
        <dbReference type="SAM" id="MobiDB-lite"/>
    </source>
</evidence>
<feature type="compositionally biased region" description="Basic and acidic residues" evidence="1">
    <location>
        <begin position="21"/>
        <end position="36"/>
    </location>
</feature>
<feature type="non-terminal residue" evidence="2">
    <location>
        <position position="36"/>
    </location>
</feature>
<sequence length="36" mass="3882">MGAAEKMVDDVKDSSGANPDFGKEDPLSRQKSKITE</sequence>
<organism evidence="2 3">
    <name type="scientific">Allacma fusca</name>
    <dbReference type="NCBI Taxonomy" id="39272"/>
    <lineage>
        <taxon>Eukaryota</taxon>
        <taxon>Metazoa</taxon>
        <taxon>Ecdysozoa</taxon>
        <taxon>Arthropoda</taxon>
        <taxon>Hexapoda</taxon>
        <taxon>Collembola</taxon>
        <taxon>Symphypleona</taxon>
        <taxon>Sminthuridae</taxon>
        <taxon>Allacma</taxon>
    </lineage>
</organism>